<organism evidence="1 2">
    <name type="scientific">Caenispirillum bisanense</name>
    <dbReference type="NCBI Taxonomy" id="414052"/>
    <lineage>
        <taxon>Bacteria</taxon>
        <taxon>Pseudomonadati</taxon>
        <taxon>Pseudomonadota</taxon>
        <taxon>Alphaproteobacteria</taxon>
        <taxon>Rhodospirillales</taxon>
        <taxon>Novispirillaceae</taxon>
        <taxon>Caenispirillum</taxon>
    </lineage>
</organism>
<dbReference type="AlphaFoldDB" id="A0A286GNC9"/>
<protein>
    <submittedName>
        <fullName evidence="1">Uncharacterized protein</fullName>
    </submittedName>
</protein>
<dbReference type="RefSeq" id="WP_141415164.1">
    <property type="nucleotide sequence ID" value="NZ_OCNJ01000006.1"/>
</dbReference>
<dbReference type="EMBL" id="OCNJ01000006">
    <property type="protein sequence ID" value="SOD97055.1"/>
    <property type="molecule type" value="Genomic_DNA"/>
</dbReference>
<evidence type="ECO:0000313" key="2">
    <source>
        <dbReference type="Proteomes" id="UP000219621"/>
    </source>
</evidence>
<reference evidence="1 2" key="1">
    <citation type="submission" date="2017-09" db="EMBL/GenBank/DDBJ databases">
        <authorList>
            <person name="Ehlers B."/>
            <person name="Leendertz F.H."/>
        </authorList>
    </citation>
    <scope>NUCLEOTIDE SEQUENCE [LARGE SCALE GENOMIC DNA]</scope>
    <source>
        <strain evidence="1 2">USBA 140</strain>
    </source>
</reference>
<evidence type="ECO:0000313" key="1">
    <source>
        <dbReference type="EMBL" id="SOD97055.1"/>
    </source>
</evidence>
<keyword evidence="2" id="KW-1185">Reference proteome</keyword>
<name>A0A286GNC9_9PROT</name>
<sequence length="141" mass="15789">MPRFDMQALVKTIDPRFRQQETMEYNRLVQQAEVFREAGIGGNAAQEERFDQAARMIAASIYVIARDLKLPPGDMGVVAGHAVGFFVGASSPSDPEAREQFKQVFAAALDRANGDKPRSMVMMADMVESGMQIMRRYRNNN</sequence>
<dbReference type="Proteomes" id="UP000219621">
    <property type="component" value="Unassembled WGS sequence"/>
</dbReference>
<gene>
    <name evidence="1" type="ORF">SAMN05421508_106227</name>
</gene>
<dbReference type="OrthoDB" id="9834233at2"/>
<proteinExistence type="predicted"/>
<accession>A0A286GNC9</accession>